<gene>
    <name evidence="4" type="ORF">CCH79_00017723</name>
</gene>
<evidence type="ECO:0000313" key="4">
    <source>
        <dbReference type="EMBL" id="PWA20118.1"/>
    </source>
</evidence>
<keyword evidence="2" id="KW-0677">Repeat</keyword>
<feature type="non-terminal residue" evidence="4">
    <location>
        <position position="1"/>
    </location>
</feature>
<proteinExistence type="predicted"/>
<dbReference type="SMART" id="SM01288">
    <property type="entry name" value="FISNA"/>
    <property type="match status" value="1"/>
</dbReference>
<dbReference type="PANTHER" id="PTHR24106">
    <property type="entry name" value="NACHT, LRR AND CARD DOMAINS-CONTAINING"/>
    <property type="match status" value="1"/>
</dbReference>
<keyword evidence="1" id="KW-0433">Leucine-rich repeat</keyword>
<protein>
    <recommendedName>
        <fullName evidence="3">NACHT domain-containing protein</fullName>
    </recommendedName>
</protein>
<dbReference type="PROSITE" id="PS50837">
    <property type="entry name" value="NACHT"/>
    <property type="match status" value="1"/>
</dbReference>
<keyword evidence="5" id="KW-1185">Reference proteome</keyword>
<dbReference type="Pfam" id="PF05729">
    <property type="entry name" value="NACHT"/>
    <property type="match status" value="1"/>
</dbReference>
<dbReference type="AlphaFoldDB" id="A0A315VLS2"/>
<dbReference type="InterPro" id="IPR051261">
    <property type="entry name" value="NLR"/>
</dbReference>
<dbReference type="Gene3D" id="3.40.50.300">
    <property type="entry name" value="P-loop containing nucleotide triphosphate hydrolases"/>
    <property type="match status" value="1"/>
</dbReference>
<name>A0A315VLS2_GAMAF</name>
<dbReference type="EMBL" id="NHOQ01001985">
    <property type="protein sequence ID" value="PWA20118.1"/>
    <property type="molecule type" value="Genomic_DNA"/>
</dbReference>
<feature type="non-terminal residue" evidence="4">
    <location>
        <position position="214"/>
    </location>
</feature>
<sequence>LLEDNIVIFVKNELKKIQRVLSPVFKIYPERQICGLLEGEKKQLRKNSREALLKMTLNFLRIMNLNNLADHLQCIYEDNIKAGLKRRFQFVFEGITKAGSPIPLNQIYTELYITEGGTGEVNEEHEIRQIETASRKPHRPETTIRQEDIFKVQPGGAQPIRTVMTKGVAGIGKTVLTQKFTLDWAEDKAHQNIQFIFPFTFRELNMLKEKKFSL</sequence>
<evidence type="ECO:0000259" key="3">
    <source>
        <dbReference type="PROSITE" id="PS50837"/>
    </source>
</evidence>
<comment type="caution">
    <text evidence="4">The sequence shown here is derived from an EMBL/GenBank/DDBJ whole genome shotgun (WGS) entry which is preliminary data.</text>
</comment>
<dbReference type="Pfam" id="PF14484">
    <property type="entry name" value="FISNA"/>
    <property type="match status" value="1"/>
</dbReference>
<evidence type="ECO:0000256" key="1">
    <source>
        <dbReference type="ARBA" id="ARBA00022614"/>
    </source>
</evidence>
<dbReference type="InterPro" id="IPR027417">
    <property type="entry name" value="P-loop_NTPase"/>
</dbReference>
<dbReference type="InterPro" id="IPR029495">
    <property type="entry name" value="NACHT-assoc"/>
</dbReference>
<accession>A0A315VLS2</accession>
<reference evidence="4 5" key="1">
    <citation type="journal article" date="2018" name="G3 (Bethesda)">
        <title>A High-Quality Reference Genome for the Invasive Mosquitofish Gambusia affinis Using a Chicago Library.</title>
        <authorList>
            <person name="Hoffberg S.L."/>
            <person name="Troendle N.J."/>
            <person name="Glenn T.C."/>
            <person name="Mahmud O."/>
            <person name="Louha S."/>
            <person name="Chalopin D."/>
            <person name="Bennetzen J.L."/>
            <person name="Mauricio R."/>
        </authorList>
    </citation>
    <scope>NUCLEOTIDE SEQUENCE [LARGE SCALE GENOMIC DNA]</scope>
    <source>
        <strain evidence="4">NE01/NJP1002.9</strain>
        <tissue evidence="4">Muscle</tissue>
    </source>
</reference>
<dbReference type="InterPro" id="IPR007111">
    <property type="entry name" value="NACHT_NTPase"/>
</dbReference>
<feature type="domain" description="NACHT" evidence="3">
    <location>
        <begin position="161"/>
        <end position="214"/>
    </location>
</feature>
<dbReference type="Proteomes" id="UP000250572">
    <property type="component" value="Unassembled WGS sequence"/>
</dbReference>
<organism evidence="4 5">
    <name type="scientific">Gambusia affinis</name>
    <name type="common">Western mosquitofish</name>
    <name type="synonym">Heterandria affinis</name>
    <dbReference type="NCBI Taxonomy" id="33528"/>
    <lineage>
        <taxon>Eukaryota</taxon>
        <taxon>Metazoa</taxon>
        <taxon>Chordata</taxon>
        <taxon>Craniata</taxon>
        <taxon>Vertebrata</taxon>
        <taxon>Euteleostomi</taxon>
        <taxon>Actinopterygii</taxon>
        <taxon>Neopterygii</taxon>
        <taxon>Teleostei</taxon>
        <taxon>Neoteleostei</taxon>
        <taxon>Acanthomorphata</taxon>
        <taxon>Ovalentaria</taxon>
        <taxon>Atherinomorphae</taxon>
        <taxon>Cyprinodontiformes</taxon>
        <taxon>Poeciliidae</taxon>
        <taxon>Poeciliinae</taxon>
        <taxon>Gambusia</taxon>
    </lineage>
</organism>
<evidence type="ECO:0000313" key="5">
    <source>
        <dbReference type="Proteomes" id="UP000250572"/>
    </source>
</evidence>
<evidence type="ECO:0000256" key="2">
    <source>
        <dbReference type="ARBA" id="ARBA00022737"/>
    </source>
</evidence>